<dbReference type="Proteomes" id="UP001153076">
    <property type="component" value="Unassembled WGS sequence"/>
</dbReference>
<feature type="domain" description="DUF4283" evidence="1">
    <location>
        <begin position="95"/>
        <end position="141"/>
    </location>
</feature>
<evidence type="ECO:0000259" key="1">
    <source>
        <dbReference type="Pfam" id="PF14111"/>
    </source>
</evidence>
<dbReference type="PANTHER" id="PTHR33233">
    <property type="entry name" value="ENDONUCLEASE/EXONUCLEASE/PHOSPHATASE"/>
    <property type="match status" value="1"/>
</dbReference>
<accession>A0A9Q1KNG0</accession>
<comment type="caution">
    <text evidence="2">The sequence shown here is derived from an EMBL/GenBank/DDBJ whole genome shotgun (WGS) entry which is preliminary data.</text>
</comment>
<dbReference type="Pfam" id="PF14111">
    <property type="entry name" value="DUF4283"/>
    <property type="match status" value="1"/>
</dbReference>
<protein>
    <recommendedName>
        <fullName evidence="1">DUF4283 domain-containing protein</fullName>
    </recommendedName>
</protein>
<reference evidence="2" key="1">
    <citation type="submission" date="2022-04" db="EMBL/GenBank/DDBJ databases">
        <title>Carnegiea gigantea Genome sequencing and assembly v2.</title>
        <authorList>
            <person name="Copetti D."/>
            <person name="Sanderson M.J."/>
            <person name="Burquez A."/>
            <person name="Wojciechowski M.F."/>
        </authorList>
    </citation>
    <scope>NUCLEOTIDE SEQUENCE</scope>
    <source>
        <strain evidence="2">SGP5-SGP5p</strain>
        <tissue evidence="2">Aerial part</tissue>
    </source>
</reference>
<evidence type="ECO:0000313" key="3">
    <source>
        <dbReference type="Proteomes" id="UP001153076"/>
    </source>
</evidence>
<dbReference type="PANTHER" id="PTHR33233:SF17">
    <property type="entry name" value="DUF4283 DOMAIN-CONTAINING PROTEIN"/>
    <property type="match status" value="1"/>
</dbReference>
<dbReference type="OrthoDB" id="1939300at2759"/>
<gene>
    <name evidence="2" type="ORF">Cgig2_002704</name>
</gene>
<name>A0A9Q1KNG0_9CARY</name>
<proteinExistence type="predicted"/>
<evidence type="ECO:0000313" key="2">
    <source>
        <dbReference type="EMBL" id="KAJ8446749.1"/>
    </source>
</evidence>
<dbReference type="AlphaFoldDB" id="A0A9Q1KNG0"/>
<dbReference type="InterPro" id="IPR025558">
    <property type="entry name" value="DUF4283"/>
</dbReference>
<organism evidence="2 3">
    <name type="scientific">Carnegiea gigantea</name>
    <dbReference type="NCBI Taxonomy" id="171969"/>
    <lineage>
        <taxon>Eukaryota</taxon>
        <taxon>Viridiplantae</taxon>
        <taxon>Streptophyta</taxon>
        <taxon>Embryophyta</taxon>
        <taxon>Tracheophyta</taxon>
        <taxon>Spermatophyta</taxon>
        <taxon>Magnoliopsida</taxon>
        <taxon>eudicotyledons</taxon>
        <taxon>Gunneridae</taxon>
        <taxon>Pentapetalae</taxon>
        <taxon>Caryophyllales</taxon>
        <taxon>Cactineae</taxon>
        <taxon>Cactaceae</taxon>
        <taxon>Cactoideae</taxon>
        <taxon>Echinocereeae</taxon>
        <taxon>Carnegiea</taxon>
    </lineage>
</organism>
<dbReference type="EMBL" id="JAKOGI010000050">
    <property type="protein sequence ID" value="KAJ8446749.1"/>
    <property type="molecule type" value="Genomic_DNA"/>
</dbReference>
<sequence>MNSNAGSPNKTVAQEALAENESMSIPEAEVHNSPTQGTSMKYVPTYEINGVKYAKIEKEDVVPELGYWQSAGEIILRISLKVLFIEFRKAYDISKVILVRKGIFLIRFNNLQDKQAVVQRRFFFFNIKPFVVKAWNPEISINNEALSSVLIWVQFPDLDIKYWGLDSVSKILIIP</sequence>
<keyword evidence="3" id="KW-1185">Reference proteome</keyword>